<evidence type="ECO:0000259" key="8">
    <source>
        <dbReference type="Pfam" id="PF14630"/>
    </source>
</evidence>
<name>A0ABR3W790_9PEZI</name>
<feature type="domain" description="Origin recognition complex subunit 5 C-terminal" evidence="8">
    <location>
        <begin position="336"/>
        <end position="490"/>
    </location>
</feature>
<evidence type="ECO:0000313" key="10">
    <source>
        <dbReference type="EMBL" id="KAL1854873.1"/>
    </source>
</evidence>
<dbReference type="PANTHER" id="PTHR12705">
    <property type="entry name" value="ORIGIN RECOGNITION COMPLEX SUBUNIT 5"/>
    <property type="match status" value="1"/>
</dbReference>
<keyword evidence="5" id="KW-0067">ATP-binding</keyword>
<dbReference type="Proteomes" id="UP001583177">
    <property type="component" value="Unassembled WGS sequence"/>
</dbReference>
<evidence type="ECO:0000256" key="1">
    <source>
        <dbReference type="ARBA" id="ARBA00004123"/>
    </source>
</evidence>
<dbReference type="InterPro" id="IPR041664">
    <property type="entry name" value="AAA_16"/>
</dbReference>
<dbReference type="InterPro" id="IPR027417">
    <property type="entry name" value="P-loop_NTPase"/>
</dbReference>
<reference evidence="10 11" key="1">
    <citation type="journal article" date="2024" name="IMA Fungus">
        <title>IMA Genome - F19 : A genome assembly and annotation guide to empower mycologists, including annotated draft genome sequences of Ceratocystis pirilliformis, Diaporthe australafricana, Fusarium ophioides, Paecilomyces lecythidis, and Sporothrix stenoceras.</title>
        <authorList>
            <person name="Aylward J."/>
            <person name="Wilson A.M."/>
            <person name="Visagie C.M."/>
            <person name="Spraker J."/>
            <person name="Barnes I."/>
            <person name="Buitendag C."/>
            <person name="Ceriani C."/>
            <person name="Del Mar Angel L."/>
            <person name="du Plessis D."/>
            <person name="Fuchs T."/>
            <person name="Gasser K."/>
            <person name="Kramer D."/>
            <person name="Li W."/>
            <person name="Munsamy K."/>
            <person name="Piso A."/>
            <person name="Price J.L."/>
            <person name="Sonnekus B."/>
            <person name="Thomas C."/>
            <person name="van der Nest A."/>
            <person name="van Dijk A."/>
            <person name="van Heerden A."/>
            <person name="van Vuuren N."/>
            <person name="Yilmaz N."/>
            <person name="Duong T.A."/>
            <person name="van der Merwe N.A."/>
            <person name="Wingfield M.J."/>
            <person name="Wingfield B.D."/>
        </authorList>
    </citation>
    <scope>NUCLEOTIDE SEQUENCE [LARGE SCALE GENOMIC DNA]</scope>
    <source>
        <strain evidence="10 11">CMW 18300</strain>
    </source>
</reference>
<protein>
    <recommendedName>
        <fullName evidence="12">Orc1-like AAA ATPase domain-containing protein</fullName>
    </recommendedName>
</protein>
<proteinExistence type="inferred from homology"/>
<dbReference type="PANTHER" id="PTHR12705:SF0">
    <property type="entry name" value="ORIGIN RECOGNITION COMPLEX SUBUNIT 5"/>
    <property type="match status" value="1"/>
</dbReference>
<feature type="domain" description="ORC5 lid" evidence="9">
    <location>
        <begin position="225"/>
        <end position="284"/>
    </location>
</feature>
<comment type="caution">
    <text evidence="10">The sequence shown here is derived from an EMBL/GenBank/DDBJ whole genome shotgun (WGS) entry which is preliminary data.</text>
</comment>
<evidence type="ECO:0000256" key="2">
    <source>
        <dbReference type="ARBA" id="ARBA00006269"/>
    </source>
</evidence>
<keyword evidence="3" id="KW-0235">DNA replication</keyword>
<accession>A0ABR3W790</accession>
<dbReference type="Gene3D" id="3.40.50.300">
    <property type="entry name" value="P-loop containing nucleotide triphosphate hydrolases"/>
    <property type="match status" value="1"/>
</dbReference>
<dbReference type="InterPro" id="IPR020796">
    <property type="entry name" value="ORC5"/>
</dbReference>
<dbReference type="EMBL" id="JAWRVE010000135">
    <property type="protein sequence ID" value="KAL1854873.1"/>
    <property type="molecule type" value="Genomic_DNA"/>
</dbReference>
<gene>
    <name evidence="10" type="ORF">Daus18300_011291</name>
</gene>
<keyword evidence="11" id="KW-1185">Reference proteome</keyword>
<evidence type="ECO:0000259" key="9">
    <source>
        <dbReference type="Pfam" id="PF21639"/>
    </source>
</evidence>
<comment type="subcellular location">
    <subcellularLocation>
        <location evidence="1">Nucleus</location>
    </subcellularLocation>
</comment>
<evidence type="ECO:0000256" key="5">
    <source>
        <dbReference type="ARBA" id="ARBA00022840"/>
    </source>
</evidence>
<evidence type="ECO:0000259" key="7">
    <source>
        <dbReference type="Pfam" id="PF13191"/>
    </source>
</evidence>
<dbReference type="InterPro" id="IPR048866">
    <property type="entry name" value="ORC5_lid"/>
</dbReference>
<organism evidence="10 11">
    <name type="scientific">Diaporthe australafricana</name>
    <dbReference type="NCBI Taxonomy" id="127596"/>
    <lineage>
        <taxon>Eukaryota</taxon>
        <taxon>Fungi</taxon>
        <taxon>Dikarya</taxon>
        <taxon>Ascomycota</taxon>
        <taxon>Pezizomycotina</taxon>
        <taxon>Sordariomycetes</taxon>
        <taxon>Sordariomycetidae</taxon>
        <taxon>Diaporthales</taxon>
        <taxon>Diaporthaceae</taxon>
        <taxon>Diaporthe</taxon>
    </lineage>
</organism>
<evidence type="ECO:0000256" key="6">
    <source>
        <dbReference type="ARBA" id="ARBA00023242"/>
    </source>
</evidence>
<evidence type="ECO:0000313" key="11">
    <source>
        <dbReference type="Proteomes" id="UP001583177"/>
    </source>
</evidence>
<dbReference type="Pfam" id="PF21639">
    <property type="entry name" value="ORC5_lid"/>
    <property type="match status" value="1"/>
</dbReference>
<evidence type="ECO:0008006" key="12">
    <source>
        <dbReference type="Google" id="ProtNLM"/>
    </source>
</evidence>
<evidence type="ECO:0000256" key="4">
    <source>
        <dbReference type="ARBA" id="ARBA00022741"/>
    </source>
</evidence>
<dbReference type="Pfam" id="PF14630">
    <property type="entry name" value="ORC5_C"/>
    <property type="match status" value="1"/>
</dbReference>
<keyword evidence="4" id="KW-0547">Nucleotide-binding</keyword>
<sequence>MAQLPDELVLSILDQRFPCRHQQIRALATLTSPGVAPCRNCIVYGTEATGKSATVAALLQQLGEAQPTDLPDPPAFQYAIVNSVECVTGRHLFETTIRKVASALGFHDSPTRCESLAQLAFELSKMLKHATQPQGRHFVLVFDAIDRQKEAPPTLLPALARLSEIIPTLATIFIMTNPPSGCLRTSHVAHVHFPNYTKTDFVRILSASPPKTLPNTTAAETADLWQRFCVAVHDSLTKSAARTLPAFQGACSSLWPRFTVPLREGNLGPKDFGKLINAARVHFQDESLLDPGIIGRPRHHHGGAKTLASGKKNGRALAQGTAPPATTTTTSLATLLPTTARVLLIAAYLASHNTTRHDLTLFSTYHHGRRRRRGGASSVVAGQRSKHRKIARKLLGAHAFVLERMMAIFTTVRHEWGIGAAGGGGDTTAASDADADVGMALATLSSLRLLMRVGAGGDPLDRGGKWRVNVEWEVIRSLGRSMNVEVEEWLIE</sequence>
<dbReference type="InterPro" id="IPR047088">
    <property type="entry name" value="ORC5_C"/>
</dbReference>
<keyword evidence="6" id="KW-0539">Nucleus</keyword>
<comment type="similarity">
    <text evidence="2">Belongs to the ORC5 family.</text>
</comment>
<dbReference type="Pfam" id="PF13191">
    <property type="entry name" value="AAA_16"/>
    <property type="match status" value="1"/>
</dbReference>
<feature type="domain" description="Orc1-like AAA ATPase" evidence="7">
    <location>
        <begin position="16"/>
        <end position="165"/>
    </location>
</feature>
<dbReference type="SUPFAM" id="SSF52540">
    <property type="entry name" value="P-loop containing nucleoside triphosphate hydrolases"/>
    <property type="match status" value="1"/>
</dbReference>
<evidence type="ECO:0000256" key="3">
    <source>
        <dbReference type="ARBA" id="ARBA00022705"/>
    </source>
</evidence>